<accession>A0A2B6HJK4</accession>
<dbReference type="Proteomes" id="UP000223472">
    <property type="component" value="Unassembled WGS sequence"/>
</dbReference>
<name>A0A2B6HJK4_9BACI</name>
<evidence type="ECO:0000256" key="1">
    <source>
        <dbReference type="SAM" id="Phobius"/>
    </source>
</evidence>
<sequence>MQGFFMFCKDTFIITYVVIWFVMTLYWKRKIAKLNHQLR</sequence>
<dbReference type="EMBL" id="NVIY01000023">
    <property type="protein sequence ID" value="PGD34805.1"/>
    <property type="molecule type" value="Genomic_DNA"/>
</dbReference>
<keyword evidence="1" id="KW-0472">Membrane</keyword>
<reference evidence="2 3" key="1">
    <citation type="submission" date="2017-09" db="EMBL/GenBank/DDBJ databases">
        <title>Large-scale bioinformatics analysis of Bacillus genomes uncovers conserved roles of natural products in bacterial physiology.</title>
        <authorList>
            <consortium name="Agbiome Team Llc"/>
            <person name="Bleich R.M."/>
            <person name="Grubbs K.J."/>
            <person name="Santa Maria K.C."/>
            <person name="Allen S.E."/>
            <person name="Farag S."/>
            <person name="Shank E.A."/>
            <person name="Bowers A."/>
        </authorList>
    </citation>
    <scope>NUCLEOTIDE SEQUENCE [LARGE SCALE GENOMIC DNA]</scope>
    <source>
        <strain evidence="2 3">AFS065610</strain>
    </source>
</reference>
<evidence type="ECO:0000313" key="2">
    <source>
        <dbReference type="EMBL" id="PGD34805.1"/>
    </source>
</evidence>
<protein>
    <submittedName>
        <fullName evidence="2">Uncharacterized protein</fullName>
    </submittedName>
</protein>
<organism evidence="2 3">
    <name type="scientific">Bacillus wiedmannii</name>
    <dbReference type="NCBI Taxonomy" id="1890302"/>
    <lineage>
        <taxon>Bacteria</taxon>
        <taxon>Bacillati</taxon>
        <taxon>Bacillota</taxon>
        <taxon>Bacilli</taxon>
        <taxon>Bacillales</taxon>
        <taxon>Bacillaceae</taxon>
        <taxon>Bacillus</taxon>
        <taxon>Bacillus cereus group</taxon>
    </lineage>
</organism>
<dbReference type="RefSeq" id="WP_098653700.1">
    <property type="nucleotide sequence ID" value="NZ_JARPPR010000008.1"/>
</dbReference>
<keyword evidence="1" id="KW-0812">Transmembrane</keyword>
<gene>
    <name evidence="2" type="ORF">COM27_15615</name>
</gene>
<keyword evidence="1" id="KW-1133">Transmembrane helix</keyword>
<feature type="transmembrane region" description="Helical" evidence="1">
    <location>
        <begin position="12"/>
        <end position="29"/>
    </location>
</feature>
<proteinExistence type="predicted"/>
<dbReference type="Pfam" id="PF11457">
    <property type="entry name" value="DUF3021"/>
    <property type="match status" value="1"/>
</dbReference>
<comment type="caution">
    <text evidence="2">The sequence shown here is derived from an EMBL/GenBank/DDBJ whole genome shotgun (WGS) entry which is preliminary data.</text>
</comment>
<evidence type="ECO:0000313" key="3">
    <source>
        <dbReference type="Proteomes" id="UP000223472"/>
    </source>
</evidence>
<dbReference type="AlphaFoldDB" id="A0A2B6HJK4"/>
<dbReference type="InterPro" id="IPR021560">
    <property type="entry name" value="DUF3021"/>
</dbReference>